<dbReference type="Gene3D" id="3.40.50.150">
    <property type="entry name" value="Vaccinia Virus protein VP39"/>
    <property type="match status" value="1"/>
</dbReference>
<sequence length="180" mass="20046">MNKSTLLKELFTNLSTTGAVTFSSKALVKKMLSFADFKGAKLIVELGGGDGSITQGIVERMDADAVLLVFEISQNFCTNLEKVFPQDNVHVICDSAENIDQYLDGKKADFIFSSLPLSLIPKSNRHQIYKKSKESVSDSGKFIQICYSYALKFQFANHFSEIKTSFTLKNFPPAFIMVCN</sequence>
<reference evidence="1 2" key="1">
    <citation type="submission" date="2016-10" db="EMBL/GenBank/DDBJ databases">
        <authorList>
            <person name="Varghese N."/>
            <person name="Submissions S."/>
        </authorList>
    </citation>
    <scope>NUCLEOTIDE SEQUENCE [LARGE SCALE GENOMIC DNA]</scope>
    <source>
        <strain evidence="1 2">DSM 17997</strain>
    </source>
</reference>
<keyword evidence="2" id="KW-1185">Reference proteome</keyword>
<dbReference type="CDD" id="cd02440">
    <property type="entry name" value="AdoMet_MTases"/>
    <property type="match status" value="1"/>
</dbReference>
<dbReference type="RefSeq" id="WP_019598870.1">
    <property type="nucleotide sequence ID" value="NZ_FNQC01000011.1"/>
</dbReference>
<dbReference type="SUPFAM" id="SSF53335">
    <property type="entry name" value="S-adenosyl-L-methionine-dependent methyltransferases"/>
    <property type="match status" value="1"/>
</dbReference>
<organism evidence="1 2">
    <name type="scientific">Rhodonellum ikkaensis</name>
    <dbReference type="NCBI Taxonomy" id="336829"/>
    <lineage>
        <taxon>Bacteria</taxon>
        <taxon>Pseudomonadati</taxon>
        <taxon>Bacteroidota</taxon>
        <taxon>Cytophagia</taxon>
        <taxon>Cytophagales</taxon>
        <taxon>Cytophagaceae</taxon>
        <taxon>Rhodonellum</taxon>
    </lineage>
</organism>
<comment type="caution">
    <text evidence="1">The sequence shown here is derived from an EMBL/GenBank/DDBJ whole genome shotgun (WGS) entry which is preliminary data.</text>
</comment>
<dbReference type="Proteomes" id="UP000199663">
    <property type="component" value="Unassembled WGS sequence"/>
</dbReference>
<name>A0A1H3SGD3_9BACT</name>
<dbReference type="InterPro" id="IPR029063">
    <property type="entry name" value="SAM-dependent_MTases_sf"/>
</dbReference>
<accession>A0A1H3SGD3</accession>
<dbReference type="EMBL" id="FNQC01000011">
    <property type="protein sequence ID" value="SDZ37066.1"/>
    <property type="molecule type" value="Genomic_DNA"/>
</dbReference>
<evidence type="ECO:0000313" key="2">
    <source>
        <dbReference type="Proteomes" id="UP000199663"/>
    </source>
</evidence>
<evidence type="ECO:0000313" key="1">
    <source>
        <dbReference type="EMBL" id="SDZ37066.1"/>
    </source>
</evidence>
<gene>
    <name evidence="1" type="ORF">SAMN05444412_111155</name>
</gene>
<protein>
    <submittedName>
        <fullName evidence="1">Phospholipid N-methyltransferase</fullName>
    </submittedName>
</protein>
<proteinExistence type="predicted"/>